<dbReference type="Pfam" id="PF20151">
    <property type="entry name" value="DUF6533"/>
    <property type="match status" value="1"/>
</dbReference>
<keyword evidence="1" id="KW-1133">Transmembrane helix</keyword>
<dbReference type="InterPro" id="IPR045340">
    <property type="entry name" value="DUF6533"/>
</dbReference>
<evidence type="ECO:0000313" key="4">
    <source>
        <dbReference type="Proteomes" id="UP001221142"/>
    </source>
</evidence>
<keyword evidence="4" id="KW-1185">Reference proteome</keyword>
<keyword evidence="1" id="KW-0472">Membrane</keyword>
<feature type="transmembrane region" description="Helical" evidence="1">
    <location>
        <begin position="83"/>
        <end position="103"/>
    </location>
</feature>
<keyword evidence="1" id="KW-0812">Transmembrane</keyword>
<name>A0AAD7BRL0_9AGAR</name>
<accession>A0AAD7BRL0</accession>
<feature type="domain" description="DUF6533" evidence="2">
    <location>
        <begin position="15"/>
        <end position="59"/>
    </location>
</feature>
<dbReference type="Proteomes" id="UP001221142">
    <property type="component" value="Unassembled WGS sequence"/>
</dbReference>
<feature type="transmembrane region" description="Helical" evidence="1">
    <location>
        <begin position="115"/>
        <end position="135"/>
    </location>
</feature>
<dbReference type="EMBL" id="JARKIF010000010">
    <property type="protein sequence ID" value="KAJ7628498.1"/>
    <property type="molecule type" value="Genomic_DNA"/>
</dbReference>
<feature type="transmembrane region" description="Helical" evidence="1">
    <location>
        <begin position="167"/>
        <end position="189"/>
    </location>
</feature>
<evidence type="ECO:0000256" key="1">
    <source>
        <dbReference type="SAM" id="Phobius"/>
    </source>
</evidence>
<reference evidence="3" key="1">
    <citation type="submission" date="2023-03" db="EMBL/GenBank/DDBJ databases">
        <title>Massive genome expansion in bonnet fungi (Mycena s.s.) driven by repeated elements and novel gene families across ecological guilds.</title>
        <authorList>
            <consortium name="Lawrence Berkeley National Laboratory"/>
            <person name="Harder C.B."/>
            <person name="Miyauchi S."/>
            <person name="Viragh M."/>
            <person name="Kuo A."/>
            <person name="Thoen E."/>
            <person name="Andreopoulos B."/>
            <person name="Lu D."/>
            <person name="Skrede I."/>
            <person name="Drula E."/>
            <person name="Henrissat B."/>
            <person name="Morin E."/>
            <person name="Kohler A."/>
            <person name="Barry K."/>
            <person name="LaButti K."/>
            <person name="Morin E."/>
            <person name="Salamov A."/>
            <person name="Lipzen A."/>
            <person name="Mereny Z."/>
            <person name="Hegedus B."/>
            <person name="Baldrian P."/>
            <person name="Stursova M."/>
            <person name="Weitz H."/>
            <person name="Taylor A."/>
            <person name="Grigoriev I.V."/>
            <person name="Nagy L.G."/>
            <person name="Martin F."/>
            <person name="Kauserud H."/>
        </authorList>
    </citation>
    <scope>NUCLEOTIDE SEQUENCE</scope>
    <source>
        <strain evidence="3">9284</strain>
    </source>
</reference>
<evidence type="ECO:0000259" key="2">
    <source>
        <dbReference type="Pfam" id="PF20151"/>
    </source>
</evidence>
<evidence type="ECO:0000313" key="3">
    <source>
        <dbReference type="EMBL" id="KAJ7628498.1"/>
    </source>
</evidence>
<feature type="transmembrane region" description="Helical" evidence="1">
    <location>
        <begin position="12"/>
        <end position="29"/>
    </location>
</feature>
<sequence length="280" mass="31854">MNSTQDLVDLQLGIYIQVACLSLLVYDTLLNIDRELNYIWRSRWSLVKCLYLWARYAAVLDTAFAVTKHFVLGVSPTGCARMIFFDNVFAALGIAFAEVILMIRTYALYKKSRKILVFFILMWICLVVTNVWPVLQWARSKALAADTSLPSPLPSCDSTESSSNIVLVVYISLLCMETVIVLLTVWKGLKLFWNGSFQPRRYSDLVTTFYLDGMFWYLGMLVILVVNVFLQTTAQQPAIRSIANTPMGVLHSVFACRLVIHVRHVAVEEREFGCLVRKAI</sequence>
<protein>
    <recommendedName>
        <fullName evidence="2">DUF6533 domain-containing protein</fullName>
    </recommendedName>
</protein>
<feature type="transmembrane region" description="Helical" evidence="1">
    <location>
        <begin position="50"/>
        <end position="71"/>
    </location>
</feature>
<gene>
    <name evidence="3" type="ORF">FB45DRAFT_38968</name>
</gene>
<feature type="transmembrane region" description="Helical" evidence="1">
    <location>
        <begin position="209"/>
        <end position="230"/>
    </location>
</feature>
<dbReference type="AlphaFoldDB" id="A0AAD7BRL0"/>
<organism evidence="3 4">
    <name type="scientific">Roridomyces roridus</name>
    <dbReference type="NCBI Taxonomy" id="1738132"/>
    <lineage>
        <taxon>Eukaryota</taxon>
        <taxon>Fungi</taxon>
        <taxon>Dikarya</taxon>
        <taxon>Basidiomycota</taxon>
        <taxon>Agaricomycotina</taxon>
        <taxon>Agaricomycetes</taxon>
        <taxon>Agaricomycetidae</taxon>
        <taxon>Agaricales</taxon>
        <taxon>Marasmiineae</taxon>
        <taxon>Mycenaceae</taxon>
        <taxon>Roridomyces</taxon>
    </lineage>
</organism>
<comment type="caution">
    <text evidence="3">The sequence shown here is derived from an EMBL/GenBank/DDBJ whole genome shotgun (WGS) entry which is preliminary data.</text>
</comment>
<proteinExistence type="predicted"/>